<organism evidence="1 2">
    <name type="scientific">Racocetra persica</name>
    <dbReference type="NCBI Taxonomy" id="160502"/>
    <lineage>
        <taxon>Eukaryota</taxon>
        <taxon>Fungi</taxon>
        <taxon>Fungi incertae sedis</taxon>
        <taxon>Mucoromycota</taxon>
        <taxon>Glomeromycotina</taxon>
        <taxon>Glomeromycetes</taxon>
        <taxon>Diversisporales</taxon>
        <taxon>Gigasporaceae</taxon>
        <taxon>Racocetra</taxon>
    </lineage>
</organism>
<evidence type="ECO:0000313" key="2">
    <source>
        <dbReference type="Proteomes" id="UP000789920"/>
    </source>
</evidence>
<comment type="caution">
    <text evidence="1">The sequence shown here is derived from an EMBL/GenBank/DDBJ whole genome shotgun (WGS) entry which is preliminary data.</text>
</comment>
<feature type="non-terminal residue" evidence="1">
    <location>
        <position position="1"/>
    </location>
</feature>
<name>A0ACA9L561_9GLOM</name>
<proteinExistence type="predicted"/>
<protein>
    <submittedName>
        <fullName evidence="1">35843_t:CDS:1</fullName>
    </submittedName>
</protein>
<dbReference type="Proteomes" id="UP000789920">
    <property type="component" value="Unassembled WGS sequence"/>
</dbReference>
<dbReference type="EMBL" id="CAJVQC010002444">
    <property type="protein sequence ID" value="CAG8511583.1"/>
    <property type="molecule type" value="Genomic_DNA"/>
</dbReference>
<evidence type="ECO:0000313" key="1">
    <source>
        <dbReference type="EMBL" id="CAG8511583.1"/>
    </source>
</evidence>
<gene>
    <name evidence="1" type="ORF">RPERSI_LOCUS2282</name>
</gene>
<accession>A0ACA9L561</accession>
<keyword evidence="2" id="KW-1185">Reference proteome</keyword>
<reference evidence="1" key="1">
    <citation type="submission" date="2021-06" db="EMBL/GenBank/DDBJ databases">
        <authorList>
            <person name="Kallberg Y."/>
            <person name="Tangrot J."/>
            <person name="Rosling A."/>
        </authorList>
    </citation>
    <scope>NUCLEOTIDE SEQUENCE</scope>
    <source>
        <strain evidence="1">MA461A</strain>
    </source>
</reference>
<sequence length="213" mass="24010">KECIHCGALHWLDECVQASLKKTPKFGKCCHHGKVKLALLQEPSLPLRQIFEGQNASTIDQSVFCGQALYTFQIQSGTLLPESNMTARNLNPQTSRELQEILRKHHTFYSIYQQAHEIFAQAKERGASDSELAFIVDAWASTEQNRLRYLRSHQAILHADMYQGLADIVGNIANQEMLLNNLDQRIVLPSTHIGSHAVPAISKHLAWKTTVEI</sequence>